<accession>A0A329SQA7</accession>
<sequence>MKINVWTAVLMLMSITDKLLLINSQNQTCCSAKHTSKMC</sequence>
<evidence type="ECO:0000313" key="4">
    <source>
        <dbReference type="Proteomes" id="UP000251314"/>
    </source>
</evidence>
<organism evidence="3 4">
    <name type="scientific">Phytophthora cactorum</name>
    <dbReference type="NCBI Taxonomy" id="29920"/>
    <lineage>
        <taxon>Eukaryota</taxon>
        <taxon>Sar</taxon>
        <taxon>Stramenopiles</taxon>
        <taxon>Oomycota</taxon>
        <taxon>Peronosporomycetes</taxon>
        <taxon>Peronosporales</taxon>
        <taxon>Peronosporaceae</taxon>
        <taxon>Phytophthora</taxon>
    </lineage>
</organism>
<reference evidence="2" key="2">
    <citation type="submission" date="2018-05" db="EMBL/GenBank/DDBJ databases">
        <title>Effector identification in a new, highly contiguous assembly of the strawberry crown rot pathogen Phytophthora cactorum.</title>
        <authorList>
            <person name="Armitage A.D."/>
            <person name="Nellist C.F."/>
            <person name="Bates H."/>
            <person name="Vickerstaff R.J."/>
            <person name="Harrison R.J."/>
        </authorList>
    </citation>
    <scope>NUCLEOTIDE SEQUENCE</scope>
    <source>
        <strain evidence="2">P421</strain>
    </source>
</reference>
<evidence type="ECO:0000313" key="3">
    <source>
        <dbReference type="EMBL" id="RAW39153.1"/>
    </source>
</evidence>
<proteinExistence type="predicted"/>
<keyword evidence="1" id="KW-0732">Signal</keyword>
<evidence type="ECO:0000313" key="2">
    <source>
        <dbReference type="EMBL" id="KAG3222786.1"/>
    </source>
</evidence>
<reference evidence="3 4" key="1">
    <citation type="submission" date="2018-01" db="EMBL/GenBank/DDBJ databases">
        <title>Draft genome of the strawberry crown rot pathogen Phytophthora cactorum.</title>
        <authorList>
            <person name="Armitage A.D."/>
            <person name="Lysoe E."/>
            <person name="Nellist C.F."/>
            <person name="Harrison R.J."/>
            <person name="Brurberg M.B."/>
        </authorList>
    </citation>
    <scope>NUCLEOTIDE SEQUENCE [LARGE SCALE GENOMIC DNA]</scope>
    <source>
        <strain evidence="3 4">10300</strain>
    </source>
</reference>
<name>A0A329SQA7_9STRA</name>
<evidence type="ECO:0000256" key="1">
    <source>
        <dbReference type="SAM" id="SignalP"/>
    </source>
</evidence>
<keyword evidence="4" id="KW-1185">Reference proteome</keyword>
<dbReference type="Proteomes" id="UP000251314">
    <property type="component" value="Unassembled WGS sequence"/>
</dbReference>
<dbReference type="EMBL" id="RCMV01000168">
    <property type="protein sequence ID" value="KAG3222786.1"/>
    <property type="molecule type" value="Genomic_DNA"/>
</dbReference>
<comment type="caution">
    <text evidence="3">The sequence shown here is derived from an EMBL/GenBank/DDBJ whole genome shotgun (WGS) entry which is preliminary data.</text>
</comment>
<dbReference type="EMBL" id="MJFZ01000073">
    <property type="protein sequence ID" value="RAW39153.1"/>
    <property type="molecule type" value="Genomic_DNA"/>
</dbReference>
<gene>
    <name evidence="3" type="ORF">PC110_g4661</name>
    <name evidence="2" type="ORF">PC129_g6544</name>
</gene>
<protein>
    <recommendedName>
        <fullName evidence="5">RxLR effector protein</fullName>
    </recommendedName>
</protein>
<dbReference type="VEuPathDB" id="FungiDB:PC110_g4661"/>
<feature type="chain" id="PRO_5036061728" description="RxLR effector protein" evidence="1">
    <location>
        <begin position="22"/>
        <end position="39"/>
    </location>
</feature>
<dbReference type="Proteomes" id="UP000760860">
    <property type="component" value="Unassembled WGS sequence"/>
</dbReference>
<feature type="signal peptide" evidence="1">
    <location>
        <begin position="1"/>
        <end position="21"/>
    </location>
</feature>
<evidence type="ECO:0008006" key="5">
    <source>
        <dbReference type="Google" id="ProtNLM"/>
    </source>
</evidence>
<dbReference type="AlphaFoldDB" id="A0A329SQA7"/>